<sequence>MFHLQINGEGLWQLRGYVSRNTDVLCAILQDNLSKLGYQLTQSSSFRVGNVVKNRAQYIVNKTRNTSNGSIRKAMRSAFWCKVALHPRTWRVPKLSEKRE</sequence>
<dbReference type="EMBL" id="CALNXJ010000028">
    <property type="protein sequence ID" value="CAH3134076.1"/>
    <property type="molecule type" value="Genomic_DNA"/>
</dbReference>
<comment type="caution">
    <text evidence="1">The sequence shown here is derived from an EMBL/GenBank/DDBJ whole genome shotgun (WGS) entry which is preliminary data.</text>
</comment>
<dbReference type="AlphaFoldDB" id="A0AAU9X3I5"/>
<evidence type="ECO:0000313" key="2">
    <source>
        <dbReference type="Proteomes" id="UP001159428"/>
    </source>
</evidence>
<name>A0AAU9X3I5_9CNID</name>
<evidence type="ECO:0008006" key="3">
    <source>
        <dbReference type="Google" id="ProtNLM"/>
    </source>
</evidence>
<reference evidence="1 2" key="1">
    <citation type="submission" date="2022-05" db="EMBL/GenBank/DDBJ databases">
        <authorList>
            <consortium name="Genoscope - CEA"/>
            <person name="William W."/>
        </authorList>
    </citation>
    <scope>NUCLEOTIDE SEQUENCE [LARGE SCALE GENOMIC DNA]</scope>
</reference>
<keyword evidence="2" id="KW-1185">Reference proteome</keyword>
<gene>
    <name evidence="1" type="ORF">PMEA_00015696</name>
</gene>
<proteinExistence type="predicted"/>
<protein>
    <recommendedName>
        <fullName evidence="3">LAGLIDADG endonuclease</fullName>
    </recommendedName>
</protein>
<organism evidence="1 2">
    <name type="scientific">Pocillopora meandrina</name>
    <dbReference type="NCBI Taxonomy" id="46732"/>
    <lineage>
        <taxon>Eukaryota</taxon>
        <taxon>Metazoa</taxon>
        <taxon>Cnidaria</taxon>
        <taxon>Anthozoa</taxon>
        <taxon>Hexacorallia</taxon>
        <taxon>Scleractinia</taxon>
        <taxon>Astrocoeniina</taxon>
        <taxon>Pocilloporidae</taxon>
        <taxon>Pocillopora</taxon>
    </lineage>
</organism>
<evidence type="ECO:0000313" key="1">
    <source>
        <dbReference type="EMBL" id="CAH3134076.1"/>
    </source>
</evidence>
<dbReference type="Proteomes" id="UP001159428">
    <property type="component" value="Unassembled WGS sequence"/>
</dbReference>
<accession>A0AAU9X3I5</accession>